<feature type="region of interest" description="Disordered" evidence="1">
    <location>
        <begin position="238"/>
        <end position="258"/>
    </location>
</feature>
<organism evidence="3 4">
    <name type="scientific">Actinomadura viridis</name>
    <dbReference type="NCBI Taxonomy" id="58110"/>
    <lineage>
        <taxon>Bacteria</taxon>
        <taxon>Bacillati</taxon>
        <taxon>Actinomycetota</taxon>
        <taxon>Actinomycetes</taxon>
        <taxon>Streptosporangiales</taxon>
        <taxon>Thermomonosporaceae</taxon>
        <taxon>Actinomadura</taxon>
    </lineage>
</organism>
<dbReference type="EMBL" id="JADOUA010000001">
    <property type="protein sequence ID" value="MBG6092678.1"/>
    <property type="molecule type" value="Genomic_DNA"/>
</dbReference>
<evidence type="ECO:0000256" key="1">
    <source>
        <dbReference type="SAM" id="MobiDB-lite"/>
    </source>
</evidence>
<protein>
    <submittedName>
        <fullName evidence="3">Transcriptional regulator with XRE-family HTH domain</fullName>
    </submittedName>
</protein>
<feature type="compositionally biased region" description="Pro residues" evidence="1">
    <location>
        <begin position="89"/>
        <end position="114"/>
    </location>
</feature>
<dbReference type="AlphaFoldDB" id="A0A931DU13"/>
<dbReference type="InterPro" id="IPR010982">
    <property type="entry name" value="Lambda_DNA-bd_dom_sf"/>
</dbReference>
<dbReference type="Pfam" id="PF13560">
    <property type="entry name" value="HTH_31"/>
    <property type="match status" value="1"/>
</dbReference>
<dbReference type="GO" id="GO:0004553">
    <property type="term" value="F:hydrolase activity, hydrolyzing O-glycosyl compounds"/>
    <property type="evidence" value="ECO:0007669"/>
    <property type="project" value="TreeGrafter"/>
</dbReference>
<dbReference type="SMART" id="SM00530">
    <property type="entry name" value="HTH_XRE"/>
    <property type="match status" value="1"/>
</dbReference>
<name>A0A931DU13_9ACTN</name>
<sequence>MGTTEAVARFAGLLRSLKKRSGRSYEDLSRRALASRSALHRYCSGQVVPPDVETVTRIADACGADAREKRELIAAWLAASQERQAVPETPAPPPAEAARPVPPPRSPPDPPIVPAPSRRPVLAAAAAFCAVAIASSSSAPAVPARAGPSAIPGEIWTSHPKKVDPRLFGVTVNSDTGLMPTFKVGSVRFWDSGTRWASLERRRGEYDWTVLDRQIEAAGRNGLDKLFVLGGTPAWAAPEAPTTAYPDGSRTSPPDDPRDWDRFVTALAERYRGRIDAYELWVMGNDRRFFTGTPEQLVDMTRRAAQAIRRIDGKATVLCPGMGRLWEPSGQRLLQRFARLGGYRYCDAASVKLHQRDAADPPETMLKPLRNVDLIMHAAGVHLHLWSTGTTHELALQGSLDEAKAARYAMRYYLTGLVGRELYLRRMYFYNWGSTRIPIVLQEAGTAPTKAALAVERLQGWLAGASVRACGHGIPAGLPQNAWQCAFTLPGKGGAVIRWTDTGRAVTTAPPGSSGLERMDGTAEPLRAGDPVTVSEDPVLIKHA</sequence>
<feature type="region of interest" description="Disordered" evidence="1">
    <location>
        <begin position="83"/>
        <end position="116"/>
    </location>
</feature>
<evidence type="ECO:0000313" key="4">
    <source>
        <dbReference type="Proteomes" id="UP000614047"/>
    </source>
</evidence>
<proteinExistence type="predicted"/>
<dbReference type="PANTHER" id="PTHR12631">
    <property type="entry name" value="ALPHA-L-IDURONIDASE"/>
    <property type="match status" value="1"/>
</dbReference>
<dbReference type="Gene3D" id="1.10.260.40">
    <property type="entry name" value="lambda repressor-like DNA-binding domains"/>
    <property type="match status" value="1"/>
</dbReference>
<comment type="caution">
    <text evidence="3">The sequence shown here is derived from an EMBL/GenBank/DDBJ whole genome shotgun (WGS) entry which is preliminary data.</text>
</comment>
<evidence type="ECO:0000313" key="3">
    <source>
        <dbReference type="EMBL" id="MBG6092678.1"/>
    </source>
</evidence>
<gene>
    <name evidence="3" type="ORF">IW256_006791</name>
</gene>
<dbReference type="SUPFAM" id="SSF47413">
    <property type="entry name" value="lambda repressor-like DNA-binding domains"/>
    <property type="match status" value="1"/>
</dbReference>
<dbReference type="Gene3D" id="3.20.20.80">
    <property type="entry name" value="Glycosidases"/>
    <property type="match status" value="1"/>
</dbReference>
<reference evidence="3" key="1">
    <citation type="submission" date="2020-11" db="EMBL/GenBank/DDBJ databases">
        <title>Sequencing the genomes of 1000 actinobacteria strains.</title>
        <authorList>
            <person name="Klenk H.-P."/>
        </authorList>
    </citation>
    <scope>NUCLEOTIDE SEQUENCE</scope>
    <source>
        <strain evidence="3">DSM 43175</strain>
    </source>
</reference>
<accession>A0A931DU13</accession>
<feature type="domain" description="HTH cro/C1-type" evidence="2">
    <location>
        <begin position="13"/>
        <end position="69"/>
    </location>
</feature>
<dbReference type="InterPro" id="IPR001387">
    <property type="entry name" value="Cro/C1-type_HTH"/>
</dbReference>
<dbReference type="RefSeq" id="WP_197014830.1">
    <property type="nucleotide sequence ID" value="NZ_BAABES010000009.1"/>
</dbReference>
<dbReference type="PANTHER" id="PTHR12631:SF10">
    <property type="entry name" value="BETA-XYLOSIDASE-LIKE PROTEIN-RELATED"/>
    <property type="match status" value="1"/>
</dbReference>
<evidence type="ECO:0000259" key="2">
    <source>
        <dbReference type="SMART" id="SM00530"/>
    </source>
</evidence>
<dbReference type="CDD" id="cd00093">
    <property type="entry name" value="HTH_XRE"/>
    <property type="match status" value="1"/>
</dbReference>
<dbReference type="GO" id="GO:0003677">
    <property type="term" value="F:DNA binding"/>
    <property type="evidence" value="ECO:0007669"/>
    <property type="project" value="InterPro"/>
</dbReference>
<keyword evidence="4" id="KW-1185">Reference proteome</keyword>
<dbReference type="InterPro" id="IPR017853">
    <property type="entry name" value="GH"/>
</dbReference>
<feature type="region of interest" description="Disordered" evidence="1">
    <location>
        <begin position="507"/>
        <end position="531"/>
    </location>
</feature>
<dbReference type="InterPro" id="IPR051923">
    <property type="entry name" value="Glycosyl_Hydrolase_39"/>
</dbReference>
<dbReference type="Proteomes" id="UP000614047">
    <property type="component" value="Unassembled WGS sequence"/>
</dbReference>
<dbReference type="SUPFAM" id="SSF51445">
    <property type="entry name" value="(Trans)glycosidases"/>
    <property type="match status" value="1"/>
</dbReference>